<dbReference type="Gene3D" id="2.60.120.740">
    <property type="match status" value="1"/>
</dbReference>
<dbReference type="PANTHER" id="PTHR24251:SF30">
    <property type="entry name" value="MEMBRANE FRIZZLED-RELATED PROTEIN"/>
    <property type="match status" value="1"/>
</dbReference>
<dbReference type="InterPro" id="IPR000859">
    <property type="entry name" value="CUB_dom"/>
</dbReference>
<dbReference type="Gene3D" id="2.60.120.290">
    <property type="entry name" value="Spermadhesin, CUB domain"/>
    <property type="match status" value="1"/>
</dbReference>
<dbReference type="EMBL" id="BPLQ01001117">
    <property type="protein sequence ID" value="GIX78643.1"/>
    <property type="molecule type" value="Genomic_DNA"/>
</dbReference>
<organism evidence="7 8">
    <name type="scientific">Caerostris darwini</name>
    <dbReference type="NCBI Taxonomy" id="1538125"/>
    <lineage>
        <taxon>Eukaryota</taxon>
        <taxon>Metazoa</taxon>
        <taxon>Ecdysozoa</taxon>
        <taxon>Arthropoda</taxon>
        <taxon>Chelicerata</taxon>
        <taxon>Arachnida</taxon>
        <taxon>Araneae</taxon>
        <taxon>Araneomorphae</taxon>
        <taxon>Entelegynae</taxon>
        <taxon>Araneoidea</taxon>
        <taxon>Araneidae</taxon>
        <taxon>Caerostris</taxon>
    </lineage>
</organism>
<dbReference type="InterPro" id="IPR043159">
    <property type="entry name" value="Lectin_gal-bd_sf"/>
</dbReference>
<comment type="caution">
    <text evidence="7">The sequence shown here is derived from an EMBL/GenBank/DDBJ whole genome shotgun (WGS) entry which is preliminary data.</text>
</comment>
<keyword evidence="8" id="KW-1185">Reference proteome</keyword>
<evidence type="ECO:0000313" key="8">
    <source>
        <dbReference type="Proteomes" id="UP001054837"/>
    </source>
</evidence>
<evidence type="ECO:0000256" key="4">
    <source>
        <dbReference type="SAM" id="Phobius"/>
    </source>
</evidence>
<dbReference type="SMART" id="SM00042">
    <property type="entry name" value="CUB"/>
    <property type="match status" value="1"/>
</dbReference>
<keyword evidence="4" id="KW-0472">Membrane</keyword>
<proteinExistence type="predicted"/>
<evidence type="ECO:0000256" key="1">
    <source>
        <dbReference type="ARBA" id="ARBA00022737"/>
    </source>
</evidence>
<evidence type="ECO:0000256" key="2">
    <source>
        <dbReference type="ARBA" id="ARBA00023157"/>
    </source>
</evidence>
<dbReference type="AlphaFoldDB" id="A0AAV4N1S0"/>
<feature type="signal peptide" evidence="5">
    <location>
        <begin position="1"/>
        <end position="29"/>
    </location>
</feature>
<dbReference type="Pfam" id="PF00431">
    <property type="entry name" value="CUB"/>
    <property type="match status" value="1"/>
</dbReference>
<gene>
    <name evidence="7" type="primary">AVEN_93880_1</name>
    <name evidence="7" type="ORF">CDAR_370021</name>
</gene>
<keyword evidence="1" id="KW-0677">Repeat</keyword>
<dbReference type="Proteomes" id="UP001054837">
    <property type="component" value="Unassembled WGS sequence"/>
</dbReference>
<protein>
    <recommendedName>
        <fullName evidence="6">CUB domain-containing protein</fullName>
    </recommendedName>
</protein>
<keyword evidence="5" id="KW-0732">Signal</keyword>
<dbReference type="PROSITE" id="PS01180">
    <property type="entry name" value="CUB"/>
    <property type="match status" value="1"/>
</dbReference>
<evidence type="ECO:0000256" key="3">
    <source>
        <dbReference type="PROSITE-ProRule" id="PRU00059"/>
    </source>
</evidence>
<evidence type="ECO:0000313" key="7">
    <source>
        <dbReference type="EMBL" id="GIX78643.1"/>
    </source>
</evidence>
<evidence type="ECO:0000259" key="6">
    <source>
        <dbReference type="PROSITE" id="PS01180"/>
    </source>
</evidence>
<dbReference type="PANTHER" id="PTHR24251">
    <property type="entry name" value="OVOCHYMASE-RELATED"/>
    <property type="match status" value="1"/>
</dbReference>
<feature type="domain" description="CUB" evidence="6">
    <location>
        <begin position="146"/>
        <end position="282"/>
    </location>
</feature>
<keyword evidence="4" id="KW-0812">Transmembrane</keyword>
<keyword evidence="2" id="KW-1015">Disulfide bond</keyword>
<sequence length="452" mass="51065">MDRGRFTFTFISVLTFGAFLSSQPSFASGKEFRREVTCYNDLLHLDCGKLSFIAIHEAYFTTNHQENQTCHSPVPEHEYIEDEDFESSNYSSCQEDIRISLNRRCSGFKNCNYSYSQQPDKLCFNPEGLFVVRFDCVRESNLNKFCNSKISSREGYIASPGYPQYYPQLTECSWSISALEGQAVFLKVLHLHLRDASDVTPTVSDPEAFYAMNIQLMTEQVFRCDDDRLVVMEGITKKFEVCGEELSSLKSAEMDASSGLELRFKTVAFLPASGFLVYFKVQGCPTVAAKDGSYLVQRNGSAAIYACENNRVFNDTQENTRFLQCVRDHHWNDTLSPCTVLEEITTTTTAPNISVHTRVEIEKVISSSTVATANETILASWDKNASLVEDIIIPCILVGTLIVGNIVIIIMIFVIRKRHKYNIDEFEDVRNPQATLAVEEETNAIEEEATND</sequence>
<accession>A0AAV4N1S0</accession>
<name>A0AAV4N1S0_9ARAC</name>
<dbReference type="CDD" id="cd00041">
    <property type="entry name" value="CUB"/>
    <property type="match status" value="1"/>
</dbReference>
<keyword evidence="4" id="KW-1133">Transmembrane helix</keyword>
<reference evidence="7 8" key="1">
    <citation type="submission" date="2021-06" db="EMBL/GenBank/DDBJ databases">
        <title>Caerostris darwini draft genome.</title>
        <authorList>
            <person name="Kono N."/>
            <person name="Arakawa K."/>
        </authorList>
    </citation>
    <scope>NUCLEOTIDE SEQUENCE [LARGE SCALE GENOMIC DNA]</scope>
</reference>
<dbReference type="InterPro" id="IPR035914">
    <property type="entry name" value="Sperma_CUB_dom_sf"/>
</dbReference>
<dbReference type="SUPFAM" id="SSF49854">
    <property type="entry name" value="Spermadhesin, CUB domain"/>
    <property type="match status" value="1"/>
</dbReference>
<feature type="chain" id="PRO_5043842525" description="CUB domain-containing protein" evidence="5">
    <location>
        <begin position="30"/>
        <end position="452"/>
    </location>
</feature>
<feature type="transmembrane region" description="Helical" evidence="4">
    <location>
        <begin position="391"/>
        <end position="415"/>
    </location>
</feature>
<evidence type="ECO:0000256" key="5">
    <source>
        <dbReference type="SAM" id="SignalP"/>
    </source>
</evidence>
<comment type="caution">
    <text evidence="3">Lacks conserved residue(s) required for the propagation of feature annotation.</text>
</comment>